<dbReference type="SUPFAM" id="SSF63411">
    <property type="entry name" value="LuxS/MPP-like metallohydrolase"/>
    <property type="match status" value="2"/>
</dbReference>
<sequence>MYEKIVLPNGVRILHEYIPYVRSVSLGIWVATGARYEDARMNGASHFIEHMLFKGTETRSAEELAVIMDTIGGQTNAFTTKECTCFHGRVLDTHLPLLSDVLCDMFFHSKFAEEDVANERGVILEEIDMYQDTPEDLATERLSSAVFKGFSLARPILGTKSTLGKMTGETLRDYMAEHYRPDSVVVAVSGSYKPEDIAQLRDIFSAMPHGGRNSFNNAVYTPTFTVKRKSLEQNHLNIAFPGVAVTDNSRFTLQLLSDILGGGMSSRLFQTVREKRGLCYTVYSYGSSYIDTGLFSIYTALGRETELEAVRVIVEEIKRFKEAGVTQEELRRAREQVKANVLMGLESTATRMNRLGRNELYFGAVPEPDEIIARYDSVAADDIQKLAAQCLDLGKASFSAVGKVDNAEVYRELFAQ</sequence>
<evidence type="ECO:0000259" key="4">
    <source>
        <dbReference type="Pfam" id="PF05193"/>
    </source>
</evidence>
<dbReference type="Pfam" id="PF00675">
    <property type="entry name" value="Peptidase_M16"/>
    <property type="match status" value="1"/>
</dbReference>
<dbReference type="PROSITE" id="PS00143">
    <property type="entry name" value="INSULINASE"/>
    <property type="match status" value="1"/>
</dbReference>
<dbReference type="Proteomes" id="UP000183995">
    <property type="component" value="Unassembled WGS sequence"/>
</dbReference>
<dbReference type="AlphaFoldDB" id="A0A1M5Y4A0"/>
<evidence type="ECO:0000313" key="5">
    <source>
        <dbReference type="EMBL" id="SHI06796.1"/>
    </source>
</evidence>
<organism evidence="5 6">
    <name type="scientific">Sporobacter termitidis DSM 10068</name>
    <dbReference type="NCBI Taxonomy" id="1123282"/>
    <lineage>
        <taxon>Bacteria</taxon>
        <taxon>Bacillati</taxon>
        <taxon>Bacillota</taxon>
        <taxon>Clostridia</taxon>
        <taxon>Eubacteriales</taxon>
        <taxon>Oscillospiraceae</taxon>
        <taxon>Sporobacter</taxon>
    </lineage>
</organism>
<dbReference type="InterPro" id="IPR050361">
    <property type="entry name" value="MPP/UQCRC_Complex"/>
</dbReference>
<evidence type="ECO:0000256" key="2">
    <source>
        <dbReference type="RuleBase" id="RU004447"/>
    </source>
</evidence>
<protein>
    <submittedName>
        <fullName evidence="5">Predicted Zn-dependent peptidase</fullName>
    </submittedName>
</protein>
<keyword evidence="6" id="KW-1185">Reference proteome</keyword>
<dbReference type="PANTHER" id="PTHR11851">
    <property type="entry name" value="METALLOPROTEASE"/>
    <property type="match status" value="1"/>
</dbReference>
<proteinExistence type="inferred from homology"/>
<dbReference type="InterPro" id="IPR011249">
    <property type="entry name" value="Metalloenz_LuxS/M16"/>
</dbReference>
<dbReference type="STRING" id="1123282.SAMN02745823_02208"/>
<feature type="domain" description="Peptidase M16 N-terminal" evidence="3">
    <location>
        <begin position="12"/>
        <end position="160"/>
    </location>
</feature>
<reference evidence="5 6" key="1">
    <citation type="submission" date="2016-11" db="EMBL/GenBank/DDBJ databases">
        <authorList>
            <person name="Jaros S."/>
            <person name="Januszkiewicz K."/>
            <person name="Wedrychowicz H."/>
        </authorList>
    </citation>
    <scope>NUCLEOTIDE SEQUENCE [LARGE SCALE GENOMIC DNA]</scope>
    <source>
        <strain evidence="5 6">DSM 10068</strain>
    </source>
</reference>
<dbReference type="InterPro" id="IPR001431">
    <property type="entry name" value="Pept_M16_Zn_BS"/>
</dbReference>
<dbReference type="InterPro" id="IPR007863">
    <property type="entry name" value="Peptidase_M16_C"/>
</dbReference>
<dbReference type="PANTHER" id="PTHR11851:SF49">
    <property type="entry name" value="MITOCHONDRIAL-PROCESSING PEPTIDASE SUBUNIT ALPHA"/>
    <property type="match status" value="1"/>
</dbReference>
<dbReference type="Pfam" id="PF05193">
    <property type="entry name" value="Peptidase_M16_C"/>
    <property type="match status" value="1"/>
</dbReference>
<gene>
    <name evidence="5" type="ORF">SAMN02745823_02208</name>
</gene>
<evidence type="ECO:0000313" key="6">
    <source>
        <dbReference type="Proteomes" id="UP000183995"/>
    </source>
</evidence>
<name>A0A1M5Y4A0_9FIRM</name>
<dbReference type="GO" id="GO:0046872">
    <property type="term" value="F:metal ion binding"/>
    <property type="evidence" value="ECO:0007669"/>
    <property type="project" value="InterPro"/>
</dbReference>
<dbReference type="FunFam" id="3.30.830.10:FF:000008">
    <property type="entry name" value="Mitochondrial-processing peptidase subunit beta"/>
    <property type="match status" value="1"/>
</dbReference>
<dbReference type="GO" id="GO:0004222">
    <property type="term" value="F:metalloendopeptidase activity"/>
    <property type="evidence" value="ECO:0007669"/>
    <property type="project" value="InterPro"/>
</dbReference>
<dbReference type="OrthoDB" id="9811314at2"/>
<feature type="domain" description="Peptidase M16 C-terminal" evidence="4">
    <location>
        <begin position="166"/>
        <end position="336"/>
    </location>
</feature>
<comment type="similarity">
    <text evidence="1 2">Belongs to the peptidase M16 family.</text>
</comment>
<dbReference type="Gene3D" id="3.30.830.10">
    <property type="entry name" value="Metalloenzyme, LuxS/M16 peptidase-like"/>
    <property type="match status" value="2"/>
</dbReference>
<dbReference type="InterPro" id="IPR011765">
    <property type="entry name" value="Pept_M16_N"/>
</dbReference>
<accession>A0A1M5Y4A0</accession>
<dbReference type="EMBL" id="FQXV01000007">
    <property type="protein sequence ID" value="SHI06796.1"/>
    <property type="molecule type" value="Genomic_DNA"/>
</dbReference>
<dbReference type="RefSeq" id="WP_073078848.1">
    <property type="nucleotide sequence ID" value="NZ_FQXV01000007.1"/>
</dbReference>
<evidence type="ECO:0000259" key="3">
    <source>
        <dbReference type="Pfam" id="PF00675"/>
    </source>
</evidence>
<dbReference type="GO" id="GO:0006508">
    <property type="term" value="P:proteolysis"/>
    <property type="evidence" value="ECO:0007669"/>
    <property type="project" value="InterPro"/>
</dbReference>
<evidence type="ECO:0000256" key="1">
    <source>
        <dbReference type="ARBA" id="ARBA00007261"/>
    </source>
</evidence>